<protein>
    <recommendedName>
        <fullName evidence="3">Restriction endonuclease type IV Mrr domain-containing protein</fullName>
    </recommendedName>
</protein>
<accession>E3DLI1</accession>
<evidence type="ECO:0000313" key="2">
    <source>
        <dbReference type="Proteomes" id="UP000006866"/>
    </source>
</evidence>
<dbReference type="eggNOG" id="ENOG5033EB6">
    <property type="taxonomic scope" value="Bacteria"/>
</dbReference>
<reference evidence="1 2" key="2">
    <citation type="journal article" date="2011" name="Stand. Genomic Sci.">
        <title>Complete genome sequence of the extremely halophilic Halanaerobium praevalens type strain (GSL).</title>
        <authorList>
            <person name="Ivanova N."/>
            <person name="Sikorski J."/>
            <person name="Chertkov O."/>
            <person name="Nolan M."/>
            <person name="Lucas S."/>
            <person name="Hammon N."/>
            <person name="Deshpande S."/>
            <person name="Cheng J.F."/>
            <person name="Tapia R."/>
            <person name="Han C."/>
            <person name="Goodwin L."/>
            <person name="Pitluck S."/>
            <person name="Huntemann M."/>
            <person name="Liolios K."/>
            <person name="Pagani I."/>
            <person name="Mavromatis K."/>
            <person name="Ovchinikova G."/>
            <person name="Pati A."/>
            <person name="Chen A."/>
            <person name="Palaniappan K."/>
            <person name="Land M."/>
            <person name="Hauser L."/>
            <person name="Brambilla E.M."/>
            <person name="Kannan K.P."/>
            <person name="Rohde M."/>
            <person name="Tindall B.J."/>
            <person name="Goker M."/>
            <person name="Detter J.C."/>
            <person name="Woyke T."/>
            <person name="Bristow J."/>
            <person name="Eisen J.A."/>
            <person name="Markowitz V."/>
            <person name="Hugenholtz P."/>
            <person name="Kyrpides N.C."/>
            <person name="Klenk H.P."/>
            <person name="Lapidus A."/>
        </authorList>
    </citation>
    <scope>NUCLEOTIDE SEQUENCE [LARGE SCALE GENOMIC DNA]</scope>
    <source>
        <strain evidence="2">ATCC 33744 / DSM 2228 / GSL</strain>
    </source>
</reference>
<keyword evidence="2" id="KW-1185">Reference proteome</keyword>
<organism evidence="1 2">
    <name type="scientific">Halanaerobium praevalens (strain ATCC 33744 / DSM 2228 / GSL)</name>
    <dbReference type="NCBI Taxonomy" id="572479"/>
    <lineage>
        <taxon>Bacteria</taxon>
        <taxon>Bacillati</taxon>
        <taxon>Bacillota</taxon>
        <taxon>Clostridia</taxon>
        <taxon>Halanaerobiales</taxon>
        <taxon>Halanaerobiaceae</taxon>
        <taxon>Halanaerobium</taxon>
    </lineage>
</organism>
<dbReference type="PATRIC" id="fig|572479.3.peg.1080"/>
<dbReference type="OrthoDB" id="2107055at2"/>
<evidence type="ECO:0000313" key="1">
    <source>
        <dbReference type="EMBL" id="ADO77220.1"/>
    </source>
</evidence>
<dbReference type="EMBL" id="CP002175">
    <property type="protein sequence ID" value="ADO77220.1"/>
    <property type="molecule type" value="Genomic_DNA"/>
</dbReference>
<name>E3DLI1_HALPG</name>
<dbReference type="HOGENOM" id="CLU_887875_0_0_9"/>
<dbReference type="AlphaFoldDB" id="E3DLI1"/>
<dbReference type="Proteomes" id="UP000006866">
    <property type="component" value="Chromosome"/>
</dbReference>
<dbReference type="RefSeq" id="WP_014553253.1">
    <property type="nucleotide sequence ID" value="NC_017455.1"/>
</dbReference>
<proteinExistence type="predicted"/>
<reference evidence="2" key="1">
    <citation type="submission" date="2010-10" db="EMBL/GenBank/DDBJ databases">
        <title>The complete genome of Halanaerobium praevalens DSM 2228.</title>
        <authorList>
            <consortium name="US DOE Joint Genome Institute (JGI-PGF)"/>
            <person name="Lucas S."/>
            <person name="Copeland A."/>
            <person name="Lapidus A."/>
            <person name="Glavina del Rio T."/>
            <person name="Dalin E."/>
            <person name="Tice H."/>
            <person name="Bruce D."/>
            <person name="Goodwin L."/>
            <person name="Pitluck S."/>
            <person name="Kyrpides N."/>
            <person name="Mavromatis K."/>
            <person name="Ivanova N."/>
            <person name="Ovchinnikova G."/>
            <person name="Chertkov O."/>
            <person name="Detter J.C."/>
            <person name="Han C."/>
            <person name="Larimer F."/>
            <person name="Land M."/>
            <person name="Hauser L."/>
            <person name="Markowitz V."/>
            <person name="Cheng J.-F."/>
            <person name="Hugenholtz P."/>
            <person name="Woyke T."/>
            <person name="Wu D."/>
            <person name="Tindall B."/>
            <person name="Pomrenke H.G."/>
            <person name="Brambilla E."/>
            <person name="Klenk H.-P."/>
            <person name="Eisen J.A."/>
        </authorList>
    </citation>
    <scope>NUCLEOTIDE SEQUENCE [LARGE SCALE GENOMIC DNA]</scope>
    <source>
        <strain evidence="2">ATCC 33744 / DSM 2228 / GSL</strain>
    </source>
</reference>
<dbReference type="KEGG" id="hpk:Hprae_1068"/>
<gene>
    <name evidence="1" type="ordered locus">Hprae_1068</name>
</gene>
<evidence type="ECO:0008006" key="3">
    <source>
        <dbReference type="Google" id="ProtNLM"/>
    </source>
</evidence>
<sequence length="313" mass="36409">MKENQIRLILEDESIVDPNVSILDEVIGVVIDDREFYYEKGCLAITEDYLEGFKAIYLPENIKITPCTNFTSVQIDQDNFWGDIVRRGNKIIYEFGFSNNNDSDEEIQKINLIEEFINLKNDMIQNVYTDEELITFEYIIDNIEKRNIEDIICEILKKIIYPIFPENQNLLEINDFNSEEEFTLNLVIPSLKKIFKEVEYNHGKEEFGKDILYKKEDEFGNTIHGGAQVKLGNMSGSATSDLNEIVNQIEDAFDVPVDKKLNSSYNRFHIKELLIICSGKYTNHAKKKIIEKINKSYPVKFLDGESIKDILRN</sequence>